<evidence type="ECO:0000313" key="3">
    <source>
        <dbReference type="Proteomes" id="UP000008694"/>
    </source>
</evidence>
<dbReference type="Gramene" id="fgenesh1_pg.C_scaffold_1002324">
    <property type="protein sequence ID" value="fgenesh1_pg.C_scaffold_1002324"/>
    <property type="gene ID" value="fgenesh1_pg.C_scaffold_1002324"/>
</dbReference>
<protein>
    <submittedName>
        <fullName evidence="2">Predicted protein</fullName>
    </submittedName>
</protein>
<dbReference type="Proteomes" id="UP000008694">
    <property type="component" value="Unassembled WGS sequence"/>
</dbReference>
<gene>
    <name evidence="2" type="ORF">ARALYDRAFT_335759</name>
</gene>
<keyword evidence="1" id="KW-1133">Transmembrane helix</keyword>
<dbReference type="AlphaFoldDB" id="D7KQQ9"/>
<dbReference type="eggNOG" id="KOG1605">
    <property type="taxonomic scope" value="Eukaryota"/>
</dbReference>
<evidence type="ECO:0000256" key="1">
    <source>
        <dbReference type="SAM" id="Phobius"/>
    </source>
</evidence>
<keyword evidence="3" id="KW-1185">Reference proteome</keyword>
<feature type="transmembrane region" description="Helical" evidence="1">
    <location>
        <begin position="22"/>
        <end position="41"/>
    </location>
</feature>
<evidence type="ECO:0000313" key="2">
    <source>
        <dbReference type="EMBL" id="EFH69664.1"/>
    </source>
</evidence>
<name>D7KQQ9_ARALL</name>
<organism evidence="3">
    <name type="scientific">Arabidopsis lyrata subsp. lyrata</name>
    <name type="common">Lyre-leaved rock-cress</name>
    <dbReference type="NCBI Taxonomy" id="81972"/>
    <lineage>
        <taxon>Eukaryota</taxon>
        <taxon>Viridiplantae</taxon>
        <taxon>Streptophyta</taxon>
        <taxon>Embryophyta</taxon>
        <taxon>Tracheophyta</taxon>
        <taxon>Spermatophyta</taxon>
        <taxon>Magnoliopsida</taxon>
        <taxon>eudicotyledons</taxon>
        <taxon>Gunneridae</taxon>
        <taxon>Pentapetalae</taxon>
        <taxon>rosids</taxon>
        <taxon>malvids</taxon>
        <taxon>Brassicales</taxon>
        <taxon>Brassicaceae</taxon>
        <taxon>Camelineae</taxon>
        <taxon>Arabidopsis</taxon>
    </lineage>
</organism>
<keyword evidence="1" id="KW-0812">Transmembrane</keyword>
<dbReference type="STRING" id="81972.D7KQQ9"/>
<keyword evidence="1" id="KW-0472">Membrane</keyword>
<dbReference type="EMBL" id="GL348713">
    <property type="protein sequence ID" value="EFH69664.1"/>
    <property type="molecule type" value="Genomic_DNA"/>
</dbReference>
<reference evidence="3" key="1">
    <citation type="journal article" date="2011" name="Nat. Genet.">
        <title>The Arabidopsis lyrata genome sequence and the basis of rapid genome size change.</title>
        <authorList>
            <person name="Hu T.T."/>
            <person name="Pattyn P."/>
            <person name="Bakker E.G."/>
            <person name="Cao J."/>
            <person name="Cheng J.-F."/>
            <person name="Clark R.M."/>
            <person name="Fahlgren N."/>
            <person name="Fawcett J.A."/>
            <person name="Grimwood J."/>
            <person name="Gundlach H."/>
            <person name="Haberer G."/>
            <person name="Hollister J.D."/>
            <person name="Ossowski S."/>
            <person name="Ottilar R.P."/>
            <person name="Salamov A.A."/>
            <person name="Schneeberger K."/>
            <person name="Spannagl M."/>
            <person name="Wang X."/>
            <person name="Yang L."/>
            <person name="Nasrallah M.E."/>
            <person name="Bergelson J."/>
            <person name="Carrington J.C."/>
            <person name="Gaut B.S."/>
            <person name="Schmutz J."/>
            <person name="Mayer K.F.X."/>
            <person name="Van de Peer Y."/>
            <person name="Grigoriev I.V."/>
            <person name="Nordborg M."/>
            <person name="Weigel D."/>
            <person name="Guo Y.-L."/>
        </authorList>
    </citation>
    <scope>NUCLEOTIDE SEQUENCE [LARGE SCALE GENOMIC DNA]</scope>
    <source>
        <strain evidence="3">cv. MN47</strain>
    </source>
</reference>
<proteinExistence type="predicted"/>
<accession>D7KQQ9</accession>
<dbReference type="HOGENOM" id="CLU_1477102_0_0_1"/>
<sequence length="183" mass="20717">MAELTHADVVYSPRWFQVWKTLVNWLAFFYQILCAVGYHPLLSSSAKASADGFKPLPAIELLDRASSDCEHSRFGSSLGILHLGILSSNIVEIHGFLTYGRCCGHEFSYFERLEAFDQEESDLHVICDEEGSRKTLKEEEASSLSFIHMLDSIGRFDSIKLSILIASLTLKAYFYWIKEPLIA</sequence>